<evidence type="ECO:0000256" key="12">
    <source>
        <dbReference type="PIRNR" id="PIRNR015601"/>
    </source>
</evidence>
<dbReference type="FunCoup" id="A0A0J6WXT0">
    <property type="interactions" value="400"/>
</dbReference>
<evidence type="ECO:0000256" key="3">
    <source>
        <dbReference type="ARBA" id="ARBA00012328"/>
    </source>
</evidence>
<evidence type="ECO:0000256" key="2">
    <source>
        <dbReference type="ARBA" id="ARBA00005528"/>
    </source>
</evidence>
<keyword evidence="8 12" id="KW-0808">Transferase</keyword>
<feature type="domain" description="Ribosomal RNA small subunit methyltransferase E methyltransferase" evidence="13">
    <location>
        <begin position="75"/>
        <end position="237"/>
    </location>
</feature>
<evidence type="ECO:0000259" key="13">
    <source>
        <dbReference type="Pfam" id="PF04452"/>
    </source>
</evidence>
<evidence type="ECO:0000256" key="9">
    <source>
        <dbReference type="ARBA" id="ARBA00022691"/>
    </source>
</evidence>
<dbReference type="EMBL" id="LEKT01000005">
    <property type="protein sequence ID" value="KMO87439.1"/>
    <property type="molecule type" value="Genomic_DNA"/>
</dbReference>
<dbReference type="GO" id="GO:0070475">
    <property type="term" value="P:rRNA base methylation"/>
    <property type="evidence" value="ECO:0007669"/>
    <property type="project" value="TreeGrafter"/>
</dbReference>
<evidence type="ECO:0000256" key="1">
    <source>
        <dbReference type="ARBA" id="ARBA00004496"/>
    </source>
</evidence>
<dbReference type="InParanoid" id="A0A0J6WXT0"/>
<keyword evidence="7 12" id="KW-0489">Methyltransferase</keyword>
<comment type="similarity">
    <text evidence="2 12">Belongs to the RNA methyltransferase RsmE family.</text>
</comment>
<evidence type="ECO:0000313" key="15">
    <source>
        <dbReference type="Proteomes" id="UP000036503"/>
    </source>
</evidence>
<dbReference type="RefSeq" id="WP_048513255.1">
    <property type="nucleotide sequence ID" value="NZ_FUXD01000001.1"/>
</dbReference>
<evidence type="ECO:0000256" key="6">
    <source>
        <dbReference type="ARBA" id="ARBA00022552"/>
    </source>
</evidence>
<evidence type="ECO:0000256" key="5">
    <source>
        <dbReference type="ARBA" id="ARBA00022490"/>
    </source>
</evidence>
<dbReference type="InterPro" id="IPR029026">
    <property type="entry name" value="tRNA_m1G_MTases_N"/>
</dbReference>
<evidence type="ECO:0000256" key="10">
    <source>
        <dbReference type="ARBA" id="ARBA00025699"/>
    </source>
</evidence>
<dbReference type="InterPro" id="IPR006700">
    <property type="entry name" value="RsmE"/>
</dbReference>
<dbReference type="InterPro" id="IPR046886">
    <property type="entry name" value="RsmE_MTase_dom"/>
</dbReference>
<dbReference type="Proteomes" id="UP000036503">
    <property type="component" value="Unassembled WGS sequence"/>
</dbReference>
<dbReference type="OrthoDB" id="9815641at2"/>
<dbReference type="GO" id="GO:0005737">
    <property type="term" value="C:cytoplasm"/>
    <property type="evidence" value="ECO:0007669"/>
    <property type="project" value="UniProtKB-SubCell"/>
</dbReference>
<dbReference type="SUPFAM" id="SSF75217">
    <property type="entry name" value="alpha/beta knot"/>
    <property type="match status" value="1"/>
</dbReference>
<dbReference type="SUPFAM" id="SSF88697">
    <property type="entry name" value="PUA domain-like"/>
    <property type="match status" value="1"/>
</dbReference>
<dbReference type="STRING" id="39029.BSR42_05045"/>
<dbReference type="PATRIC" id="fig|1122219.3.peg.2058"/>
<comment type="catalytic activity">
    <reaction evidence="11 12">
        <text>uridine(1498) in 16S rRNA + S-adenosyl-L-methionine = N(3)-methyluridine(1498) in 16S rRNA + S-adenosyl-L-homocysteine + H(+)</text>
        <dbReference type="Rhea" id="RHEA:42920"/>
        <dbReference type="Rhea" id="RHEA-COMP:10283"/>
        <dbReference type="Rhea" id="RHEA-COMP:10284"/>
        <dbReference type="ChEBI" id="CHEBI:15378"/>
        <dbReference type="ChEBI" id="CHEBI:57856"/>
        <dbReference type="ChEBI" id="CHEBI:59789"/>
        <dbReference type="ChEBI" id="CHEBI:65315"/>
        <dbReference type="ChEBI" id="CHEBI:74502"/>
        <dbReference type="EC" id="2.1.1.193"/>
    </reaction>
</comment>
<accession>A0A0J6WXT0</accession>
<dbReference type="EC" id="2.1.1.193" evidence="3 12"/>
<dbReference type="PIRSF" id="PIRSF015601">
    <property type="entry name" value="MTase_slr0722"/>
    <property type="match status" value="1"/>
</dbReference>
<evidence type="ECO:0000256" key="8">
    <source>
        <dbReference type="ARBA" id="ARBA00022679"/>
    </source>
</evidence>
<dbReference type="PANTHER" id="PTHR30027">
    <property type="entry name" value="RIBOSOMAL RNA SMALL SUBUNIT METHYLTRANSFERASE E"/>
    <property type="match status" value="1"/>
</dbReference>
<dbReference type="Pfam" id="PF04452">
    <property type="entry name" value="Methyltrans_RNA"/>
    <property type="match status" value="1"/>
</dbReference>
<comment type="caution">
    <text evidence="14">The sequence shown here is derived from an EMBL/GenBank/DDBJ whole genome shotgun (WGS) entry which is preliminary data.</text>
</comment>
<name>A0A0J6WXT0_9FIRM</name>
<dbReference type="InterPro" id="IPR015947">
    <property type="entry name" value="PUA-like_sf"/>
</dbReference>
<dbReference type="Gene3D" id="3.40.1280.10">
    <property type="match status" value="1"/>
</dbReference>
<dbReference type="GO" id="GO:0070042">
    <property type="term" value="F:rRNA (uridine-N3-)-methyltransferase activity"/>
    <property type="evidence" value="ECO:0007669"/>
    <property type="project" value="TreeGrafter"/>
</dbReference>
<reference evidence="14 15" key="1">
    <citation type="submission" date="2015-06" db="EMBL/GenBank/DDBJ databases">
        <title>Draft genome sequence of beer spoilage bacterium Megasphaera cerevisiae type strain 20462.</title>
        <authorList>
            <person name="Kutumbaka K."/>
            <person name="Pasmowitz J."/>
            <person name="Mategko J."/>
            <person name="Reyes D."/>
            <person name="Friedrich A."/>
            <person name="Han S."/>
            <person name="Martens-Habbena W."/>
            <person name="Neal-McKinney J."/>
            <person name="Janagama H.K."/>
            <person name="Nadala C."/>
            <person name="Samadpour M."/>
        </authorList>
    </citation>
    <scope>NUCLEOTIDE SEQUENCE [LARGE SCALE GENOMIC DNA]</scope>
    <source>
        <strain evidence="14 15">DSM 20462</strain>
    </source>
</reference>
<evidence type="ECO:0000256" key="4">
    <source>
        <dbReference type="ARBA" id="ARBA00013673"/>
    </source>
</evidence>
<dbReference type="PANTHER" id="PTHR30027:SF3">
    <property type="entry name" value="16S RRNA (URACIL(1498)-N(3))-METHYLTRANSFERASE"/>
    <property type="match status" value="1"/>
</dbReference>
<organism evidence="14 15">
    <name type="scientific">Megasphaera cerevisiae DSM 20462</name>
    <dbReference type="NCBI Taxonomy" id="1122219"/>
    <lineage>
        <taxon>Bacteria</taxon>
        <taxon>Bacillati</taxon>
        <taxon>Bacillota</taxon>
        <taxon>Negativicutes</taxon>
        <taxon>Veillonellales</taxon>
        <taxon>Veillonellaceae</taxon>
        <taxon>Megasphaera</taxon>
    </lineage>
</organism>
<keyword evidence="6 12" id="KW-0698">rRNA processing</keyword>
<protein>
    <recommendedName>
        <fullName evidence="4 12">Ribosomal RNA small subunit methyltransferase E</fullName>
        <ecNumber evidence="3 12">2.1.1.193</ecNumber>
    </recommendedName>
</protein>
<keyword evidence="15" id="KW-1185">Reference proteome</keyword>
<evidence type="ECO:0000313" key="14">
    <source>
        <dbReference type="EMBL" id="KMO87439.1"/>
    </source>
</evidence>
<dbReference type="InterPro" id="IPR029028">
    <property type="entry name" value="Alpha/beta_knot_MTases"/>
</dbReference>
<proteinExistence type="inferred from homology"/>
<gene>
    <name evidence="14" type="ORF">AB840_02495</name>
</gene>
<sequence>MRKIFTDFPIGGTFELSADDAHHVLVVLRHTVGDMIQVTDCTGATYECLITRMAGHSAFLTPTHKISEKKHTNGTVILAAGILKSDKFDWVIQKATELGVGTIVPVQMEHCVVKLNDARRKGRQERWQRLAMEAAKQCGRDDVPRIETVTDFSSLVEAYSHVRFVIPYEQETTPLTSVCSEIRTGDVLLCIGPEGGFARDTEIDYAEKNVSWCRTVSLGPRILRAETASLAALSIIMYERGFM</sequence>
<dbReference type="NCBIfam" id="TIGR00046">
    <property type="entry name" value="RsmE family RNA methyltransferase"/>
    <property type="match status" value="1"/>
</dbReference>
<comment type="subcellular location">
    <subcellularLocation>
        <location evidence="1 12">Cytoplasm</location>
    </subcellularLocation>
</comment>
<keyword evidence="9 12" id="KW-0949">S-adenosyl-L-methionine</keyword>
<evidence type="ECO:0000256" key="7">
    <source>
        <dbReference type="ARBA" id="ARBA00022603"/>
    </source>
</evidence>
<keyword evidence="5 12" id="KW-0963">Cytoplasm</keyword>
<dbReference type="CDD" id="cd18084">
    <property type="entry name" value="RsmE-like"/>
    <property type="match status" value="1"/>
</dbReference>
<evidence type="ECO:0000256" key="11">
    <source>
        <dbReference type="ARBA" id="ARBA00047944"/>
    </source>
</evidence>
<comment type="function">
    <text evidence="10 12">Specifically methylates the N3 position of the uracil ring of uridine 1498 (m3U1498) in 16S rRNA. Acts on the fully assembled 30S ribosomal subunit.</text>
</comment>
<dbReference type="AlphaFoldDB" id="A0A0J6WXT0"/>